<keyword evidence="1" id="KW-0472">Membrane</keyword>
<evidence type="ECO:0000313" key="3">
    <source>
        <dbReference type="Proteomes" id="UP001306950"/>
    </source>
</evidence>
<dbReference type="RefSeq" id="WP_331849369.1">
    <property type="nucleotide sequence ID" value="NZ_JAZHPZ010000027.1"/>
</dbReference>
<feature type="transmembrane region" description="Helical" evidence="1">
    <location>
        <begin position="78"/>
        <end position="97"/>
    </location>
</feature>
<feature type="transmembrane region" description="Helical" evidence="1">
    <location>
        <begin position="103"/>
        <end position="124"/>
    </location>
</feature>
<feature type="transmembrane region" description="Helical" evidence="1">
    <location>
        <begin position="248"/>
        <end position="264"/>
    </location>
</feature>
<evidence type="ECO:0000256" key="1">
    <source>
        <dbReference type="SAM" id="Phobius"/>
    </source>
</evidence>
<proteinExistence type="predicted"/>
<keyword evidence="1" id="KW-0812">Transmembrane</keyword>
<comment type="caution">
    <text evidence="2">The sequence shown here is derived from an EMBL/GenBank/DDBJ whole genome shotgun (WGS) entry which is preliminary data.</text>
</comment>
<feature type="transmembrane region" description="Helical" evidence="1">
    <location>
        <begin position="39"/>
        <end position="58"/>
    </location>
</feature>
<sequence length="726" mass="74671">MKEQTGLRLQKKFIPTAVLATALLLCLTGGMFFVDSLPVLLTAAVWLLASGAYAAGAVGRLSQSGNSQTQKLQGFSRVMDAALAAGPFAIAAMYAFHLAGRPASYQATLLAALCWLFYGCFGAALRKTSGAGIRDCSGFMERGWLLVTGTLAATALAAVYGWLPVPGAILRTEDRDIAAAGARLGGLLQYPNLFGAVMAAALLERLTALARLPRAAFSRAAGLRGYRTGALAPVFALCLLLSESRGALAAAAAGWAAGWLLLRGRQRLRYALHSGVAVAAGALLARQLAAAQLAPPALPGLLALVAGLAAALALSALAARAADWAGPGASRRRAVPLCAGLAALAACLGVAAVAGLSGRLANPATLLARGELYADALRLLGEAPWLGQGGDTWRTLYRGVQSAPYVGSEVHSGYLDIALDLGAAGLTVLAGWLALAAAGIYRSERRLLPPFIVLVLHSAVDFDMSYGLLWLLLLWLAAWGGQGGRTGRGEYAAEMPGLVPPPGRLPSFARDPFRRFTAGRSSHLARRITAGTAAALLLAGGVAGLCQAGSLRLSHRAAALAPADPAAARLLERAVALAPARAEARLALADVSAPAAAAETLSRGLAYEPSHPGLALALGTALARQGDPAALAPLRRSAELDRYSRGTQTAALRGIGLLTDRLSAAGRPEQAARAAAAGQAAYRRYARLALQAASGRNDRGFRMTAEAAALAKRLAAWRPGVFRSGS</sequence>
<feature type="transmembrane region" description="Helical" evidence="1">
    <location>
        <begin position="224"/>
        <end position="242"/>
    </location>
</feature>
<gene>
    <name evidence="2" type="ORF">V3851_26240</name>
</gene>
<feature type="transmembrane region" description="Helical" evidence="1">
    <location>
        <begin position="421"/>
        <end position="441"/>
    </location>
</feature>
<feature type="transmembrane region" description="Helical" evidence="1">
    <location>
        <begin position="144"/>
        <end position="163"/>
    </location>
</feature>
<feature type="transmembrane region" description="Helical" evidence="1">
    <location>
        <begin position="12"/>
        <end position="33"/>
    </location>
</feature>
<dbReference type="Proteomes" id="UP001306950">
    <property type="component" value="Unassembled WGS sequence"/>
</dbReference>
<dbReference type="EMBL" id="JAZHPZ010000027">
    <property type="protein sequence ID" value="MEF2969277.1"/>
    <property type="molecule type" value="Genomic_DNA"/>
</dbReference>
<protein>
    <recommendedName>
        <fullName evidence="4">O-antigen ligase domain-containing protein</fullName>
    </recommendedName>
</protein>
<organism evidence="2 3">
    <name type="scientific">Paenibacillus haidiansis</name>
    <dbReference type="NCBI Taxonomy" id="1574488"/>
    <lineage>
        <taxon>Bacteria</taxon>
        <taxon>Bacillati</taxon>
        <taxon>Bacillota</taxon>
        <taxon>Bacilli</taxon>
        <taxon>Bacillales</taxon>
        <taxon>Paenibacillaceae</taxon>
        <taxon>Paenibacillus</taxon>
    </lineage>
</organism>
<evidence type="ECO:0000313" key="2">
    <source>
        <dbReference type="EMBL" id="MEF2969277.1"/>
    </source>
</evidence>
<feature type="transmembrane region" description="Helical" evidence="1">
    <location>
        <begin position="301"/>
        <end position="322"/>
    </location>
</feature>
<evidence type="ECO:0008006" key="4">
    <source>
        <dbReference type="Google" id="ProtNLM"/>
    </source>
</evidence>
<feature type="transmembrane region" description="Helical" evidence="1">
    <location>
        <begin position="453"/>
        <end position="478"/>
    </location>
</feature>
<keyword evidence="1" id="KW-1133">Transmembrane helix</keyword>
<keyword evidence="3" id="KW-1185">Reference proteome</keyword>
<name>A0ABU7VZU1_9BACL</name>
<feature type="transmembrane region" description="Helical" evidence="1">
    <location>
        <begin position="334"/>
        <end position="356"/>
    </location>
</feature>
<feature type="transmembrane region" description="Helical" evidence="1">
    <location>
        <begin position="271"/>
        <end position="289"/>
    </location>
</feature>
<reference evidence="2 3" key="1">
    <citation type="submission" date="2024-02" db="EMBL/GenBank/DDBJ databases">
        <title>A nitrogen-fixing paenibacillus bacterium.</title>
        <authorList>
            <person name="Zhang W.L."/>
            <person name="Chen S.F."/>
        </authorList>
    </citation>
    <scope>NUCLEOTIDE SEQUENCE [LARGE SCALE GENOMIC DNA]</scope>
    <source>
        <strain evidence="2 3">M1</strain>
    </source>
</reference>
<accession>A0ABU7VZU1</accession>